<sequence>MPKIIQLSPHIANLIAAGEVVERPASVIKELLENAVDAGASQITVEIREGGMTFMRVTDNGCGIAPEDAPTAFLRHATSKLRSAEDLSAISTMGFRGEALAAIASVSRIDLLTKTAGSVEGISLHLEGGTITEQSEAGCPDGTTIIVRDLFFNTPARMKFMKSDTTEAARIAAVVQQQALAHPEVAYRFLKDGKQTLSTPGNGDLSAAIYCVYGRECSKMIPVKSRWDVYSLTGFVSKPTDARPNRSLQTFFVNNRPVRSALLVSALEEAYRNQLMTGKYPACVLHLQVPANMVDVNVHPAKIEVNFLNRNGVFDCIHYGVLGALNKTPDRPQVQFKTAPAPSQPAVKPAEAPAKKQDFFRTMTPQEFKNFTSAVSQAPKPSPLAAAATAAAVERSASAPLREPVATPTIERQKTIPPIVVAVEAPKAPQEKPKTEPAATAPEPEQTVLSMPAQAPWRMVGELYRSYILVEQGEEAYLIDKHAAHERILFEKLKANQEAISSQSLLTPLPYRTSAEAAGILLANKKVLDSLGFELEEFGDNTLLVRQIPMDLSDGDVADALDTLAAQLLAGRKEAPDTVRDNLLHTVACKAAIKAGWKTDDRELEALVKQVMEREDLKYCPHGRPICITLSKKQLEKQFKRS</sequence>
<dbReference type="InterPro" id="IPR002099">
    <property type="entry name" value="MutL/Mlh/PMS"/>
</dbReference>
<dbReference type="InterPro" id="IPR020667">
    <property type="entry name" value="DNA_mismatch_repair_MutL"/>
</dbReference>
<dbReference type="Proteomes" id="UP000886796">
    <property type="component" value="Unassembled WGS sequence"/>
</dbReference>
<keyword evidence="2 4" id="KW-0227">DNA damage</keyword>
<dbReference type="SUPFAM" id="SSF54211">
    <property type="entry name" value="Ribosomal protein S5 domain 2-like"/>
    <property type="match status" value="1"/>
</dbReference>
<evidence type="ECO:0000313" key="8">
    <source>
        <dbReference type="EMBL" id="HIQ68108.1"/>
    </source>
</evidence>
<dbReference type="InterPro" id="IPR042120">
    <property type="entry name" value="MutL_C_dimsub"/>
</dbReference>
<name>A0A9D0Z360_9FIRM</name>
<protein>
    <recommendedName>
        <fullName evidence="4">DNA mismatch repair protein MutL</fullName>
    </recommendedName>
</protein>
<keyword evidence="8" id="KW-0540">Nuclease</keyword>
<dbReference type="Gene3D" id="3.30.230.10">
    <property type="match status" value="1"/>
</dbReference>
<dbReference type="PANTHER" id="PTHR10073">
    <property type="entry name" value="DNA MISMATCH REPAIR PROTEIN MLH, PMS, MUTL"/>
    <property type="match status" value="1"/>
</dbReference>
<dbReference type="SMART" id="SM01340">
    <property type="entry name" value="DNA_mis_repair"/>
    <property type="match status" value="1"/>
</dbReference>
<dbReference type="SMART" id="SM00853">
    <property type="entry name" value="MutL_C"/>
    <property type="match status" value="1"/>
</dbReference>
<feature type="region of interest" description="Disordered" evidence="5">
    <location>
        <begin position="426"/>
        <end position="447"/>
    </location>
</feature>
<keyword evidence="8" id="KW-0255">Endonuclease</keyword>
<gene>
    <name evidence="4 8" type="primary">mutL</name>
    <name evidence="8" type="ORF">IAB74_06340</name>
</gene>
<dbReference type="InterPro" id="IPR014762">
    <property type="entry name" value="DNA_mismatch_repair_CS"/>
</dbReference>
<evidence type="ECO:0000256" key="2">
    <source>
        <dbReference type="ARBA" id="ARBA00022763"/>
    </source>
</evidence>
<dbReference type="EMBL" id="DVFK01000086">
    <property type="protein sequence ID" value="HIQ68108.1"/>
    <property type="molecule type" value="Genomic_DNA"/>
</dbReference>
<dbReference type="Pfam" id="PF13589">
    <property type="entry name" value="HATPase_c_3"/>
    <property type="match status" value="1"/>
</dbReference>
<comment type="similarity">
    <text evidence="1 4">Belongs to the DNA mismatch repair MutL/HexB family.</text>
</comment>
<dbReference type="Gene3D" id="3.30.1370.100">
    <property type="entry name" value="MutL, C-terminal domain, regulatory subdomain"/>
    <property type="match status" value="1"/>
</dbReference>
<feature type="compositionally biased region" description="Low complexity" evidence="5">
    <location>
        <begin position="436"/>
        <end position="445"/>
    </location>
</feature>
<dbReference type="CDD" id="cd00782">
    <property type="entry name" value="MutL_Trans"/>
    <property type="match status" value="1"/>
</dbReference>
<reference evidence="8" key="1">
    <citation type="submission" date="2020-10" db="EMBL/GenBank/DDBJ databases">
        <authorList>
            <person name="Gilroy R."/>
        </authorList>
    </citation>
    <scope>NUCLEOTIDE SEQUENCE</scope>
    <source>
        <strain evidence="8">13361</strain>
    </source>
</reference>
<dbReference type="CDD" id="cd16926">
    <property type="entry name" value="HATPase_MutL-MLH-PMS-like"/>
    <property type="match status" value="1"/>
</dbReference>
<dbReference type="InterPro" id="IPR036890">
    <property type="entry name" value="HATPase_C_sf"/>
</dbReference>
<comment type="caution">
    <text evidence="8">The sequence shown here is derived from an EMBL/GenBank/DDBJ whole genome shotgun (WGS) entry which is preliminary data.</text>
</comment>
<dbReference type="InterPro" id="IPR014790">
    <property type="entry name" value="MutL_C"/>
</dbReference>
<dbReference type="SUPFAM" id="SSF118116">
    <property type="entry name" value="DNA mismatch repair protein MutL"/>
    <property type="match status" value="1"/>
</dbReference>
<dbReference type="AlphaFoldDB" id="A0A9D0Z360"/>
<evidence type="ECO:0000256" key="5">
    <source>
        <dbReference type="SAM" id="MobiDB-lite"/>
    </source>
</evidence>
<dbReference type="InterPro" id="IPR037198">
    <property type="entry name" value="MutL_C_sf"/>
</dbReference>
<feature type="domain" description="DNA mismatch repair protein S5" evidence="7">
    <location>
        <begin position="209"/>
        <end position="326"/>
    </location>
</feature>
<comment type="function">
    <text evidence="4">This protein is involved in the repair of mismatches in DNA. It is required for dam-dependent methyl-directed DNA mismatch repair. May act as a 'molecular matchmaker', a protein that promotes the formation of a stable complex between two or more DNA-binding proteins in an ATP-dependent manner without itself being part of a final effector complex.</text>
</comment>
<dbReference type="InterPro" id="IPR038973">
    <property type="entry name" value="MutL/Mlh/Pms-like"/>
</dbReference>
<feature type="domain" description="MutL C-terminal dimerisation" evidence="6">
    <location>
        <begin position="459"/>
        <end position="599"/>
    </location>
</feature>
<dbReference type="GO" id="GO:0140664">
    <property type="term" value="F:ATP-dependent DNA damage sensor activity"/>
    <property type="evidence" value="ECO:0007669"/>
    <property type="project" value="InterPro"/>
</dbReference>
<dbReference type="Pfam" id="PF01119">
    <property type="entry name" value="DNA_mis_repair"/>
    <property type="match status" value="1"/>
</dbReference>
<dbReference type="GO" id="GO:0004519">
    <property type="term" value="F:endonuclease activity"/>
    <property type="evidence" value="ECO:0007669"/>
    <property type="project" value="UniProtKB-KW"/>
</dbReference>
<reference evidence="8" key="2">
    <citation type="journal article" date="2021" name="PeerJ">
        <title>Extensive microbial diversity within the chicken gut microbiome revealed by metagenomics and culture.</title>
        <authorList>
            <person name="Gilroy R."/>
            <person name="Ravi A."/>
            <person name="Getino M."/>
            <person name="Pursley I."/>
            <person name="Horton D.L."/>
            <person name="Alikhan N.F."/>
            <person name="Baker D."/>
            <person name="Gharbi K."/>
            <person name="Hall N."/>
            <person name="Watson M."/>
            <person name="Adriaenssens E.M."/>
            <person name="Foster-Nyarko E."/>
            <person name="Jarju S."/>
            <person name="Secka A."/>
            <person name="Antonio M."/>
            <person name="Oren A."/>
            <person name="Chaudhuri R.R."/>
            <person name="La Ragione R."/>
            <person name="Hildebrand F."/>
            <person name="Pallen M.J."/>
        </authorList>
    </citation>
    <scope>NUCLEOTIDE SEQUENCE</scope>
    <source>
        <strain evidence="8">13361</strain>
    </source>
</reference>
<dbReference type="Gene3D" id="3.30.1540.20">
    <property type="entry name" value="MutL, C-terminal domain, dimerisation subdomain"/>
    <property type="match status" value="1"/>
</dbReference>
<organism evidence="8 9">
    <name type="scientific">Candidatus Faecousia excrementigallinarum</name>
    <dbReference type="NCBI Taxonomy" id="2840806"/>
    <lineage>
        <taxon>Bacteria</taxon>
        <taxon>Bacillati</taxon>
        <taxon>Bacillota</taxon>
        <taxon>Clostridia</taxon>
        <taxon>Eubacteriales</taxon>
        <taxon>Oscillospiraceae</taxon>
        <taxon>Faecousia</taxon>
    </lineage>
</organism>
<evidence type="ECO:0000313" key="9">
    <source>
        <dbReference type="Proteomes" id="UP000886796"/>
    </source>
</evidence>
<dbReference type="SUPFAM" id="SSF55874">
    <property type="entry name" value="ATPase domain of HSP90 chaperone/DNA topoisomerase II/histidine kinase"/>
    <property type="match status" value="1"/>
</dbReference>
<dbReference type="GO" id="GO:0005524">
    <property type="term" value="F:ATP binding"/>
    <property type="evidence" value="ECO:0007669"/>
    <property type="project" value="InterPro"/>
</dbReference>
<evidence type="ECO:0000256" key="4">
    <source>
        <dbReference type="HAMAP-Rule" id="MF_00149"/>
    </source>
</evidence>
<dbReference type="FunFam" id="3.30.565.10:FF:000003">
    <property type="entry name" value="DNA mismatch repair endonuclease MutL"/>
    <property type="match status" value="1"/>
</dbReference>
<evidence type="ECO:0000256" key="1">
    <source>
        <dbReference type="ARBA" id="ARBA00006082"/>
    </source>
</evidence>
<dbReference type="NCBIfam" id="TIGR00585">
    <property type="entry name" value="mutl"/>
    <property type="match status" value="1"/>
</dbReference>
<dbReference type="GO" id="GO:0006298">
    <property type="term" value="P:mismatch repair"/>
    <property type="evidence" value="ECO:0007669"/>
    <property type="project" value="UniProtKB-UniRule"/>
</dbReference>
<accession>A0A9D0Z360</accession>
<dbReference type="GO" id="GO:0016887">
    <property type="term" value="F:ATP hydrolysis activity"/>
    <property type="evidence" value="ECO:0007669"/>
    <property type="project" value="InterPro"/>
</dbReference>
<evidence type="ECO:0000259" key="7">
    <source>
        <dbReference type="SMART" id="SM01340"/>
    </source>
</evidence>
<dbReference type="InterPro" id="IPR020568">
    <property type="entry name" value="Ribosomal_Su5_D2-typ_SF"/>
</dbReference>
<dbReference type="Pfam" id="PF08676">
    <property type="entry name" value="MutL_C"/>
    <property type="match status" value="1"/>
</dbReference>
<dbReference type="Gene3D" id="3.30.565.10">
    <property type="entry name" value="Histidine kinase-like ATPase, C-terminal domain"/>
    <property type="match status" value="1"/>
</dbReference>
<dbReference type="PANTHER" id="PTHR10073:SF12">
    <property type="entry name" value="DNA MISMATCH REPAIR PROTEIN MLH1"/>
    <property type="match status" value="1"/>
</dbReference>
<dbReference type="InterPro" id="IPR042121">
    <property type="entry name" value="MutL_C_regsub"/>
</dbReference>
<proteinExistence type="inferred from homology"/>
<dbReference type="InterPro" id="IPR014721">
    <property type="entry name" value="Ribsml_uS5_D2-typ_fold_subgr"/>
</dbReference>
<keyword evidence="3 4" id="KW-0234">DNA repair</keyword>
<dbReference type="PROSITE" id="PS00058">
    <property type="entry name" value="DNA_MISMATCH_REPAIR_1"/>
    <property type="match status" value="1"/>
</dbReference>
<evidence type="ECO:0000256" key="3">
    <source>
        <dbReference type="ARBA" id="ARBA00023204"/>
    </source>
</evidence>
<keyword evidence="8" id="KW-0378">Hydrolase</keyword>
<dbReference type="InterPro" id="IPR013507">
    <property type="entry name" value="DNA_mismatch_S5_2-like"/>
</dbReference>
<evidence type="ECO:0000259" key="6">
    <source>
        <dbReference type="SMART" id="SM00853"/>
    </source>
</evidence>
<dbReference type="GO" id="GO:0030983">
    <property type="term" value="F:mismatched DNA binding"/>
    <property type="evidence" value="ECO:0007669"/>
    <property type="project" value="InterPro"/>
</dbReference>
<dbReference type="HAMAP" id="MF_00149">
    <property type="entry name" value="DNA_mis_repair"/>
    <property type="match status" value="1"/>
</dbReference>
<dbReference type="GO" id="GO:0032300">
    <property type="term" value="C:mismatch repair complex"/>
    <property type="evidence" value="ECO:0007669"/>
    <property type="project" value="InterPro"/>
</dbReference>